<evidence type="ECO:0000259" key="1">
    <source>
        <dbReference type="Pfam" id="PF01266"/>
    </source>
</evidence>
<organism evidence="2 3">
    <name type="scientific">Clonostachys chloroleuca</name>
    <dbReference type="NCBI Taxonomy" id="1926264"/>
    <lineage>
        <taxon>Eukaryota</taxon>
        <taxon>Fungi</taxon>
        <taxon>Dikarya</taxon>
        <taxon>Ascomycota</taxon>
        <taxon>Pezizomycotina</taxon>
        <taxon>Sordariomycetes</taxon>
        <taxon>Hypocreomycetidae</taxon>
        <taxon>Hypocreales</taxon>
        <taxon>Bionectriaceae</taxon>
        <taxon>Clonostachys</taxon>
    </lineage>
</organism>
<gene>
    <name evidence="2" type="ORF">CCHLO57077_00018955</name>
</gene>
<dbReference type="Pfam" id="PF01266">
    <property type="entry name" value="DAO"/>
    <property type="match status" value="1"/>
</dbReference>
<dbReference type="AlphaFoldDB" id="A0AA35LTI2"/>
<proteinExistence type="predicted"/>
<name>A0AA35LTI2_9HYPO</name>
<dbReference type="SUPFAM" id="SSF51905">
    <property type="entry name" value="FAD/NAD(P)-binding domain"/>
    <property type="match status" value="1"/>
</dbReference>
<dbReference type="EMBL" id="CABFNP030000634">
    <property type="protein sequence ID" value="CAI6068766.1"/>
    <property type="molecule type" value="Genomic_DNA"/>
</dbReference>
<accession>A0AA35LTI2</accession>
<dbReference type="PANTHER" id="PTHR13847">
    <property type="entry name" value="SARCOSINE DEHYDROGENASE-RELATED"/>
    <property type="match status" value="1"/>
</dbReference>
<feature type="domain" description="FAD dependent oxidoreductase" evidence="1">
    <location>
        <begin position="13"/>
        <end position="299"/>
    </location>
</feature>
<protein>
    <recommendedName>
        <fullName evidence="1">FAD dependent oxidoreductase domain-containing protein</fullName>
    </recommendedName>
</protein>
<dbReference type="InterPro" id="IPR006076">
    <property type="entry name" value="FAD-dep_OxRdtase"/>
</dbReference>
<dbReference type="InterPro" id="IPR036188">
    <property type="entry name" value="FAD/NAD-bd_sf"/>
</dbReference>
<reference evidence="2" key="1">
    <citation type="submission" date="2023-01" db="EMBL/GenBank/DDBJ databases">
        <authorList>
            <person name="Piombo E."/>
        </authorList>
    </citation>
    <scope>NUCLEOTIDE SEQUENCE</scope>
</reference>
<dbReference type="PROSITE" id="PS51257">
    <property type="entry name" value="PROKAR_LIPOPROTEIN"/>
    <property type="match status" value="1"/>
</dbReference>
<dbReference type="GO" id="GO:0005737">
    <property type="term" value="C:cytoplasm"/>
    <property type="evidence" value="ECO:0007669"/>
    <property type="project" value="TreeGrafter"/>
</dbReference>
<sequence>MGIQSPRLPEHRDIVVIGSGVTGCSVAWRLLEKGDPKTTVAVMDAREICSGATGRNGGRIHCTVVQDYDKYSRLLGQAAARETVRFELAHLTAYHDFARELGPEVVGESEMRHLRVISAVFDGQVLEDPKRMLDTFKRDFPDLADSYDIIDTKQTQGAMVYNAGAVWPHRLITKAFQVARSRHGGRLSIETNTPVISVTEDIFGAQYLVKTPRGIISARHVVHCTEGHSAHLLPNLRGIVVPLKGQMTVQCMDGFPRSISAGDCYTFIFGQSFDYAALHPVTGEVWMGGGSSMMVEAAGDFLGEPSDAAESIIAKAHLSGILPTVLAAESPLKASISTKIN</sequence>
<evidence type="ECO:0000313" key="3">
    <source>
        <dbReference type="Proteomes" id="UP001160390"/>
    </source>
</evidence>
<dbReference type="Gene3D" id="3.30.9.10">
    <property type="entry name" value="D-Amino Acid Oxidase, subunit A, domain 2"/>
    <property type="match status" value="1"/>
</dbReference>
<dbReference type="PANTHER" id="PTHR13847:SF213">
    <property type="entry name" value="DEPENDENT OXIDOREDUCTASE, PUTATIVE-RELATED"/>
    <property type="match status" value="1"/>
</dbReference>
<comment type="caution">
    <text evidence="2">The sequence shown here is derived from an EMBL/GenBank/DDBJ whole genome shotgun (WGS) entry which is preliminary data.</text>
</comment>
<evidence type="ECO:0000313" key="2">
    <source>
        <dbReference type="EMBL" id="CAI6068766.1"/>
    </source>
</evidence>
<dbReference type="Proteomes" id="UP001160390">
    <property type="component" value="Unassembled WGS sequence"/>
</dbReference>
<keyword evidence="3" id="KW-1185">Reference proteome</keyword>
<dbReference type="Gene3D" id="3.50.50.60">
    <property type="entry name" value="FAD/NAD(P)-binding domain"/>
    <property type="match status" value="1"/>
</dbReference>